<feature type="region of interest" description="Disordered" evidence="7">
    <location>
        <begin position="857"/>
        <end position="876"/>
    </location>
</feature>
<evidence type="ECO:0000256" key="7">
    <source>
        <dbReference type="SAM" id="MobiDB-lite"/>
    </source>
</evidence>
<evidence type="ECO:0000313" key="8">
    <source>
        <dbReference type="EMBL" id="GFF14827.1"/>
    </source>
</evidence>
<feature type="region of interest" description="Disordered" evidence="7">
    <location>
        <begin position="73"/>
        <end position="154"/>
    </location>
</feature>
<evidence type="ECO:0000256" key="6">
    <source>
        <dbReference type="ARBA" id="ARBA00023242"/>
    </source>
</evidence>
<accession>A0A5M3YTG5</accession>
<sequence>MAHFSRVASDPSLAPQPAAPSGLDSSTTSSSSSSTGLHRSCTFCRARKIRCSSGPICSACRERNINCIYSPEARKGRPRRKGTSVSDSHRQCPRRRRLSSPPAQPSPVSASSTAAPHELSRSTPASPQLDDNERGGTDTSNAQVKQGDQDDPTLGRELDRMFQEYFISKTGSRSNLFQNSIASFHQHIRKPTPGHTSAPTSRPKLSYDSLLSFLAHEIVEVLLLRFGAFGGEQLQSNPHQYFYITSLADETTPSMFDPPQRQKSPLAALGKHRVVQMVHFWFFMHPLSALVSKTLLLSAIQDETVDTALLAIILADAFESFDPKDNPNTTGSVRPEESPQELVQFAASQLQYRPCSNVDAGPISTAQALILLGWREMSQGSARRATCYIGYTCRIVAREHQRRSRDEGDGERMKLNGTDIGQVEQEILRNIYWLCLSTTTWAFMQIDQPFTLLVPDEIPDFPSLDETTSAVLCLDRASNNISTLPSQVQAMRWLWPLSHVTSTVAHIYTLYLNAPTEESKVQAAPWHTRHIYQLHRLLRSRFHPSNLSLEIHGILIQAIQLVEREVAIPSTKSFLLTSYYTIIVHILFSPERRAPTPITPAIIQALGECISAILTIAARVPSLPTSQVPAQSSYATRTLAVSLDACSHALVRLHSQYDWQLKEHRDAAPALTKLADYADQAHQVCRSDFLGNYASVLRPAKKRLKWVKSALRALCMSPSSQPVSTSEVTDAANAAFPSLSPRKPSFSLDRPGDLSLGSSACSMHDFIPPSPGFPPSQLVPPLEIPDPGFFSDDPSFESLLGFPGMARSDIYSRTSNSPSSHLTMGTLDGQAFGNLFLMSPDISAPGVDSMLQSNPFDTSNPVSNSGAERVSGTGAGLLGRSTGAQYDSHLHMDASKPFPAWNPGIAEEYGKYGS</sequence>
<dbReference type="GO" id="GO:0009893">
    <property type="term" value="P:positive regulation of metabolic process"/>
    <property type="evidence" value="ECO:0007669"/>
    <property type="project" value="UniProtKB-ARBA"/>
</dbReference>
<keyword evidence="5" id="KW-0804">Transcription</keyword>
<dbReference type="EMBL" id="BLJY01000003">
    <property type="protein sequence ID" value="GFF14827.1"/>
    <property type="molecule type" value="Genomic_DNA"/>
</dbReference>
<feature type="region of interest" description="Disordered" evidence="7">
    <location>
        <begin position="1"/>
        <end position="37"/>
    </location>
</feature>
<dbReference type="GO" id="GO:0003677">
    <property type="term" value="F:DNA binding"/>
    <property type="evidence" value="ECO:0007669"/>
    <property type="project" value="UniProtKB-KW"/>
</dbReference>
<keyword evidence="3" id="KW-0805">Transcription regulation</keyword>
<dbReference type="GO" id="GO:0000981">
    <property type="term" value="F:DNA-binding transcription factor activity, RNA polymerase II-specific"/>
    <property type="evidence" value="ECO:0007669"/>
    <property type="project" value="InterPro"/>
</dbReference>
<dbReference type="OrthoDB" id="5069333at2759"/>
<dbReference type="CDD" id="cd00067">
    <property type="entry name" value="GAL4"/>
    <property type="match status" value="1"/>
</dbReference>
<keyword evidence="6" id="KW-0539">Nucleus</keyword>
<reference evidence="8 9" key="1">
    <citation type="submission" date="2020-01" db="EMBL/GenBank/DDBJ databases">
        <title>Aspergillus terreus IFO 6365 whole genome shotgun sequence.</title>
        <authorList>
            <person name="Kanamasa S."/>
            <person name="Takahashi H."/>
        </authorList>
    </citation>
    <scope>NUCLEOTIDE SEQUENCE [LARGE SCALE GENOMIC DNA]</scope>
    <source>
        <strain evidence="8 9">IFO 6365</strain>
    </source>
</reference>
<evidence type="ECO:0000256" key="3">
    <source>
        <dbReference type="ARBA" id="ARBA00023015"/>
    </source>
</evidence>
<comment type="subcellular location">
    <subcellularLocation>
        <location evidence="1">Nucleus</location>
    </subcellularLocation>
</comment>
<keyword evidence="9" id="KW-1185">Reference proteome</keyword>
<feature type="compositionally biased region" description="Low complexity" evidence="7">
    <location>
        <begin position="106"/>
        <end position="116"/>
    </location>
</feature>
<dbReference type="CDD" id="cd12148">
    <property type="entry name" value="fungal_TF_MHR"/>
    <property type="match status" value="1"/>
</dbReference>
<dbReference type="Gene3D" id="4.10.240.10">
    <property type="entry name" value="Zn(2)-C6 fungal-type DNA-binding domain"/>
    <property type="match status" value="1"/>
</dbReference>
<keyword evidence="4" id="KW-0238">DNA-binding</keyword>
<protein>
    <submittedName>
        <fullName evidence="8">Uncharacterized protein</fullName>
    </submittedName>
</protein>
<comment type="caution">
    <text evidence="8">The sequence shown here is derived from an EMBL/GenBank/DDBJ whole genome shotgun (WGS) entry which is preliminary data.</text>
</comment>
<name>A0A5M3YTG5_ASPTE</name>
<evidence type="ECO:0000313" key="9">
    <source>
        <dbReference type="Proteomes" id="UP000452235"/>
    </source>
</evidence>
<dbReference type="SMART" id="SM00066">
    <property type="entry name" value="GAL4"/>
    <property type="match status" value="1"/>
</dbReference>
<dbReference type="GO" id="GO:0005634">
    <property type="term" value="C:nucleus"/>
    <property type="evidence" value="ECO:0007669"/>
    <property type="project" value="UniProtKB-SubCell"/>
</dbReference>
<dbReference type="PROSITE" id="PS00463">
    <property type="entry name" value="ZN2_CY6_FUNGAL_1"/>
    <property type="match status" value="1"/>
</dbReference>
<dbReference type="AlphaFoldDB" id="A0A5M3YTG5"/>
<dbReference type="GO" id="GO:0008270">
    <property type="term" value="F:zinc ion binding"/>
    <property type="evidence" value="ECO:0007669"/>
    <property type="project" value="InterPro"/>
</dbReference>
<feature type="compositionally biased region" description="Low complexity" evidence="7">
    <location>
        <begin position="25"/>
        <end position="35"/>
    </location>
</feature>
<keyword evidence="2" id="KW-0479">Metal-binding</keyword>
<feature type="compositionally biased region" description="Polar residues" evidence="7">
    <location>
        <begin position="857"/>
        <end position="866"/>
    </location>
</feature>
<dbReference type="InterPro" id="IPR001138">
    <property type="entry name" value="Zn2Cys6_DnaBD"/>
</dbReference>
<gene>
    <name evidence="8" type="ORF">ATEIFO6365_0003089500</name>
</gene>
<proteinExistence type="predicted"/>
<dbReference type="PANTHER" id="PTHR47338">
    <property type="entry name" value="ZN(II)2CYS6 TRANSCRIPTION FACTOR (EUROFUNG)-RELATED"/>
    <property type="match status" value="1"/>
</dbReference>
<evidence type="ECO:0000256" key="1">
    <source>
        <dbReference type="ARBA" id="ARBA00004123"/>
    </source>
</evidence>
<dbReference type="InterPro" id="IPR036864">
    <property type="entry name" value="Zn2-C6_fun-type_DNA-bd_sf"/>
</dbReference>
<dbReference type="PROSITE" id="PS50048">
    <property type="entry name" value="ZN2_CY6_FUNGAL_2"/>
    <property type="match status" value="1"/>
</dbReference>
<dbReference type="PANTHER" id="PTHR47338:SF5">
    <property type="entry name" value="ZN(II)2CYS6 TRANSCRIPTION FACTOR (EUROFUNG)"/>
    <property type="match status" value="1"/>
</dbReference>
<dbReference type="Proteomes" id="UP000452235">
    <property type="component" value="Unassembled WGS sequence"/>
</dbReference>
<dbReference type="InterPro" id="IPR050815">
    <property type="entry name" value="TF_fung"/>
</dbReference>
<feature type="compositionally biased region" description="Polar residues" evidence="7">
    <location>
        <begin position="137"/>
        <end position="146"/>
    </location>
</feature>
<organism evidence="8 9">
    <name type="scientific">Aspergillus terreus</name>
    <dbReference type="NCBI Taxonomy" id="33178"/>
    <lineage>
        <taxon>Eukaryota</taxon>
        <taxon>Fungi</taxon>
        <taxon>Dikarya</taxon>
        <taxon>Ascomycota</taxon>
        <taxon>Pezizomycotina</taxon>
        <taxon>Eurotiomycetes</taxon>
        <taxon>Eurotiomycetidae</taxon>
        <taxon>Eurotiales</taxon>
        <taxon>Aspergillaceae</taxon>
        <taxon>Aspergillus</taxon>
        <taxon>Aspergillus subgen. Circumdati</taxon>
    </lineage>
</organism>
<evidence type="ECO:0000256" key="4">
    <source>
        <dbReference type="ARBA" id="ARBA00023125"/>
    </source>
</evidence>
<dbReference type="SUPFAM" id="SSF57701">
    <property type="entry name" value="Zn2/Cys6 DNA-binding domain"/>
    <property type="match status" value="1"/>
</dbReference>
<evidence type="ECO:0000256" key="2">
    <source>
        <dbReference type="ARBA" id="ARBA00022723"/>
    </source>
</evidence>
<evidence type="ECO:0000256" key="5">
    <source>
        <dbReference type="ARBA" id="ARBA00023163"/>
    </source>
</evidence>
<dbReference type="Pfam" id="PF00172">
    <property type="entry name" value="Zn_clus"/>
    <property type="match status" value="1"/>
</dbReference>
<dbReference type="VEuPathDB" id="FungiDB:ATEG_00919"/>